<gene>
    <name evidence="1" type="ORF">S01H1_15168</name>
</gene>
<sequence>RESRPKTVGQIAGLAKKIFAWRNKTRKAVAKADKLAENGKFKAACKIYEDTVKKDKSYTVIVHRTWDAIVEKDLVDGFYFPDVPDKIDGLDGLAQERLKKAKEHYDKKEYAEAEKLLEPMVRDKFDHEAVKKAGKLLEKVKEAKESGKK</sequence>
<accession>X0RQY2</accession>
<evidence type="ECO:0000313" key="1">
    <source>
        <dbReference type="EMBL" id="GAF71193.1"/>
    </source>
</evidence>
<feature type="non-terminal residue" evidence="1">
    <location>
        <position position="1"/>
    </location>
</feature>
<comment type="caution">
    <text evidence="1">The sequence shown here is derived from an EMBL/GenBank/DDBJ whole genome shotgun (WGS) entry which is preliminary data.</text>
</comment>
<proteinExistence type="predicted"/>
<protein>
    <submittedName>
        <fullName evidence="1">Uncharacterized protein</fullName>
    </submittedName>
</protein>
<name>X0RQY2_9ZZZZ</name>
<dbReference type="AlphaFoldDB" id="X0RQY2"/>
<reference evidence="1" key="1">
    <citation type="journal article" date="2014" name="Front. Microbiol.">
        <title>High frequency of phylogenetically diverse reductive dehalogenase-homologous genes in deep subseafloor sedimentary metagenomes.</title>
        <authorList>
            <person name="Kawai M."/>
            <person name="Futagami T."/>
            <person name="Toyoda A."/>
            <person name="Takaki Y."/>
            <person name="Nishi S."/>
            <person name="Hori S."/>
            <person name="Arai W."/>
            <person name="Tsubouchi T."/>
            <person name="Morono Y."/>
            <person name="Uchiyama I."/>
            <person name="Ito T."/>
            <person name="Fujiyama A."/>
            <person name="Inagaki F."/>
            <person name="Takami H."/>
        </authorList>
    </citation>
    <scope>NUCLEOTIDE SEQUENCE</scope>
    <source>
        <strain evidence="1">Expedition CK06-06</strain>
    </source>
</reference>
<organism evidence="1">
    <name type="scientific">marine sediment metagenome</name>
    <dbReference type="NCBI Taxonomy" id="412755"/>
    <lineage>
        <taxon>unclassified sequences</taxon>
        <taxon>metagenomes</taxon>
        <taxon>ecological metagenomes</taxon>
    </lineage>
</organism>
<dbReference type="EMBL" id="BARS01007919">
    <property type="protein sequence ID" value="GAF71193.1"/>
    <property type="molecule type" value="Genomic_DNA"/>
</dbReference>